<sequence length="686" mass="79130">MKSFIFLLVVGVAWAGTLSDQMVGDSPVFIPGDADFLQKQSKILKLFNKIHEHNRYNDQVDIATSFNPLDHLGDFKHRDCVLKLVKKYKAHRLLPRGHVFNLFRPRDREEMVMFFEALFYAKTWDTFYKIACWARDKINENQFLYAMYVAVHHRHDCKGVLLPPQYEIYPQLFVNNDVIQEAYSAKMKQVPATIKMHWTGTIRNPEQHVAYFGEDLGLNSHHSHWHMDFPFWWKKAYGTEKDRKGELFFYSHHELTTRYDLQRLSNNLPIVGPLAWDKPIHNGFYPQAAYRNGHEFPARPDDVKFTDLDKDGFHIKVSQMKEYERRIRDAIAMKAVYGKDGHAISLNNTHGINTLAEIIEASAFSVNPDFYGSIHNMAHIMLGELDDPQGKYGTPPGVMEHFETATRDPSFFRLHKYIDSFFKEHKDSLPPYTTDELDFHGVEIVDVEVDKLMTFFDDFEIDLTMALDDTPELADVPIKAISHRLNHAPFTYLLKMKSDASHVATVRIFLGPKYNSYGEELSLDTKRWMMVEMDKFVVHLHSGNSEILRKSTESSVTIPDPKGYKGMVEAVKSAIAGDSEFKVNKEHRHCGIPDRLLLPKGSKEGTPFTLFVMVTDFDDDNANTDVESTHDYGGSISYCGTLTEGQKYPDKKPMGFPFDRHIEDVHDFKTKNMIVKDVVVTHKSDH</sequence>
<protein>
    <submittedName>
        <fullName evidence="4">Hemocyanin subunit 1</fullName>
    </submittedName>
</protein>
<dbReference type="Gene3D" id="1.20.1370.10">
    <property type="entry name" value="Hemocyanin, N-terminal domain"/>
    <property type="match status" value="1"/>
</dbReference>
<dbReference type="InterPro" id="IPR005203">
    <property type="entry name" value="Hemocyanin_C"/>
</dbReference>
<dbReference type="AlphaFoldDB" id="D0R092"/>
<dbReference type="PROSITE" id="PS00209">
    <property type="entry name" value="HEMOCYANIN_1"/>
    <property type="match status" value="1"/>
</dbReference>
<proteinExistence type="evidence at transcript level"/>
<dbReference type="SUPFAM" id="SSF48056">
    <property type="entry name" value="Di-copper centre-containing domain"/>
    <property type="match status" value="1"/>
</dbReference>
<dbReference type="EMBL" id="FM863709">
    <property type="protein sequence ID" value="CAR94711.1"/>
    <property type="molecule type" value="mRNA"/>
</dbReference>
<accession>D0R092</accession>
<dbReference type="PANTHER" id="PTHR11511:SF5">
    <property type="entry name" value="FAT-BODY PROTEIN 1-RELATED"/>
    <property type="match status" value="1"/>
</dbReference>
<organism evidence="4">
    <name type="scientific">Xibalbanus tulumensis</name>
    <name type="common">Blind cave remipede</name>
    <name type="synonym">Speleonectes tulumensis</name>
    <dbReference type="NCBI Taxonomy" id="1519145"/>
    <lineage>
        <taxon>Eukaryota</taxon>
        <taxon>Metazoa</taxon>
        <taxon>Ecdysozoa</taxon>
        <taxon>Arthropoda</taxon>
        <taxon>Crustacea</taxon>
        <taxon>Remipedia</taxon>
        <taxon>Nectiopoda</taxon>
        <taxon>Speleonectidae</taxon>
        <taxon>Xibalbanus</taxon>
    </lineage>
</organism>
<dbReference type="InterPro" id="IPR036697">
    <property type="entry name" value="Hemocyanin_N_sf"/>
</dbReference>
<keyword evidence="2" id="KW-0732">Signal</keyword>
<evidence type="ECO:0000313" key="4">
    <source>
        <dbReference type="EMBL" id="CAR94711.1"/>
    </source>
</evidence>
<dbReference type="InterPro" id="IPR037020">
    <property type="entry name" value="Hemocyanin_C_sf"/>
</dbReference>
<dbReference type="Gene3D" id="2.60.40.1520">
    <property type="entry name" value="Hemocyanin, C-terminal domain"/>
    <property type="match status" value="1"/>
</dbReference>
<dbReference type="PANTHER" id="PTHR11511">
    <property type="entry name" value="LARVAL STORAGE PROTEIN/PHENOLOXIDASE"/>
    <property type="match status" value="1"/>
</dbReference>
<dbReference type="PROSITE" id="PS00498">
    <property type="entry name" value="TYROSINASE_2"/>
    <property type="match status" value="1"/>
</dbReference>
<evidence type="ECO:0000259" key="3">
    <source>
        <dbReference type="PROSITE" id="PS00498"/>
    </source>
</evidence>
<dbReference type="InterPro" id="IPR002227">
    <property type="entry name" value="Tyrosinase_Cu-bd"/>
</dbReference>
<dbReference type="PRINTS" id="PR00187">
    <property type="entry name" value="HAEMOCYANIN"/>
</dbReference>
<dbReference type="GO" id="GO:0016491">
    <property type="term" value="F:oxidoreductase activity"/>
    <property type="evidence" value="ECO:0007669"/>
    <property type="project" value="InterPro"/>
</dbReference>
<dbReference type="Pfam" id="PF03722">
    <property type="entry name" value="Hemocyanin_N"/>
    <property type="match status" value="1"/>
</dbReference>
<dbReference type="PROSITE" id="PS00210">
    <property type="entry name" value="HEMOCYANIN_2"/>
    <property type="match status" value="1"/>
</dbReference>
<dbReference type="SUPFAM" id="SSF81296">
    <property type="entry name" value="E set domains"/>
    <property type="match status" value="1"/>
</dbReference>
<feature type="chain" id="PRO_5003014241" evidence="2">
    <location>
        <begin position="20"/>
        <end position="686"/>
    </location>
</feature>
<dbReference type="Pfam" id="PF00372">
    <property type="entry name" value="Hemocyanin_M"/>
    <property type="match status" value="1"/>
</dbReference>
<dbReference type="InterPro" id="IPR014756">
    <property type="entry name" value="Ig_E-set"/>
</dbReference>
<reference evidence="4" key="1">
    <citation type="submission" date="2008-10" db="EMBL/GenBank/DDBJ databases">
        <title>Hemocyanin suggests a close relationship of Remipedia and Hexapoda.</title>
        <authorList>
            <person name="Ertas B."/>
            <person name="von Reumont B."/>
            <person name="Waegele J.W."/>
            <person name="Misof B."/>
            <person name="Burmester T."/>
        </authorList>
    </citation>
    <scope>NUCLEOTIDE SEQUENCE</scope>
    <source>
        <tissue evidence="4">Whole organism</tissue>
    </source>
</reference>
<gene>
    <name evidence="4" type="primary">hc1</name>
</gene>
<dbReference type="InterPro" id="IPR008922">
    <property type="entry name" value="Di-copper_centre_dom_sf"/>
</dbReference>
<evidence type="ECO:0000256" key="2">
    <source>
        <dbReference type="SAM" id="SignalP"/>
    </source>
</evidence>
<dbReference type="InterPro" id="IPR005204">
    <property type="entry name" value="Hemocyanin_N"/>
</dbReference>
<name>D0R092_XIBTU</name>
<feature type="domain" description="Tyrosinase copper-binding" evidence="3">
    <location>
        <begin position="408"/>
        <end position="419"/>
    </location>
</feature>
<comment type="similarity">
    <text evidence="1">Belongs to the tyrosinase family. Hemocyanin subfamily.</text>
</comment>
<dbReference type="Gene3D" id="1.10.1280.10">
    <property type="entry name" value="Di-copper center containing domain from catechol oxidase"/>
    <property type="match status" value="1"/>
</dbReference>
<dbReference type="SUPFAM" id="SSF48050">
    <property type="entry name" value="Hemocyanin, N-terminal domain"/>
    <property type="match status" value="1"/>
</dbReference>
<dbReference type="Pfam" id="PF03723">
    <property type="entry name" value="Hemocyanin_C"/>
    <property type="match status" value="1"/>
</dbReference>
<dbReference type="InterPro" id="IPR013788">
    <property type="entry name" value="Hemocyanin/hexamerin"/>
</dbReference>
<evidence type="ECO:0000256" key="1">
    <source>
        <dbReference type="ARBA" id="ARBA00009470"/>
    </source>
</evidence>
<dbReference type="InterPro" id="IPR000896">
    <property type="entry name" value="Hemocyanin/hexamerin_mid_dom"/>
</dbReference>
<feature type="signal peptide" evidence="2">
    <location>
        <begin position="1"/>
        <end position="19"/>
    </location>
</feature>